<dbReference type="Pfam" id="PF03466">
    <property type="entry name" value="LysR_substrate"/>
    <property type="match status" value="1"/>
</dbReference>
<evidence type="ECO:0000256" key="1">
    <source>
        <dbReference type="ARBA" id="ARBA00009437"/>
    </source>
</evidence>
<dbReference type="RefSeq" id="WP_158051453.1">
    <property type="nucleotide sequence ID" value="NZ_WBKB01000002.1"/>
</dbReference>
<dbReference type="Proteomes" id="UP000433493">
    <property type="component" value="Unassembled WGS sequence"/>
</dbReference>
<comment type="caution">
    <text evidence="7">The sequence shown here is derived from an EMBL/GenBank/DDBJ whole genome shotgun (WGS) entry which is preliminary data.</text>
</comment>
<dbReference type="PANTHER" id="PTHR30346">
    <property type="entry name" value="TRANSCRIPTIONAL DUAL REGULATOR HCAR-RELATED"/>
    <property type="match status" value="1"/>
</dbReference>
<keyword evidence="2" id="KW-0805">Transcription regulation</keyword>
<keyword evidence="3" id="KW-0238">DNA-binding</keyword>
<dbReference type="OrthoDB" id="3636008at2"/>
<name>A0A7J5BCS6_9MICO</name>
<dbReference type="FunFam" id="1.10.10.10:FF:000001">
    <property type="entry name" value="LysR family transcriptional regulator"/>
    <property type="match status" value="1"/>
</dbReference>
<feature type="region of interest" description="Disordered" evidence="5">
    <location>
        <begin position="310"/>
        <end position="335"/>
    </location>
</feature>
<feature type="domain" description="HTH lysR-type" evidence="6">
    <location>
        <begin position="1"/>
        <end position="58"/>
    </location>
</feature>
<dbReference type="PRINTS" id="PR00039">
    <property type="entry name" value="HTHLYSR"/>
</dbReference>
<evidence type="ECO:0000259" key="6">
    <source>
        <dbReference type="PROSITE" id="PS50931"/>
    </source>
</evidence>
<dbReference type="EMBL" id="WBKB01000002">
    <property type="protein sequence ID" value="KAB1643949.1"/>
    <property type="molecule type" value="Genomic_DNA"/>
</dbReference>
<evidence type="ECO:0000256" key="5">
    <source>
        <dbReference type="SAM" id="MobiDB-lite"/>
    </source>
</evidence>
<dbReference type="Gene3D" id="1.10.10.10">
    <property type="entry name" value="Winged helix-like DNA-binding domain superfamily/Winged helix DNA-binding domain"/>
    <property type="match status" value="1"/>
</dbReference>
<keyword evidence="4" id="KW-0804">Transcription</keyword>
<dbReference type="PANTHER" id="PTHR30346:SF28">
    <property type="entry name" value="HTH-TYPE TRANSCRIPTIONAL REGULATOR CYNR"/>
    <property type="match status" value="1"/>
</dbReference>
<dbReference type="AlphaFoldDB" id="A0A7J5BCS6"/>
<dbReference type="InterPro" id="IPR005119">
    <property type="entry name" value="LysR_subst-bd"/>
</dbReference>
<dbReference type="InterPro" id="IPR036390">
    <property type="entry name" value="WH_DNA-bd_sf"/>
</dbReference>
<dbReference type="GO" id="GO:0032993">
    <property type="term" value="C:protein-DNA complex"/>
    <property type="evidence" value="ECO:0007669"/>
    <property type="project" value="TreeGrafter"/>
</dbReference>
<dbReference type="GO" id="GO:0003700">
    <property type="term" value="F:DNA-binding transcription factor activity"/>
    <property type="evidence" value="ECO:0007669"/>
    <property type="project" value="InterPro"/>
</dbReference>
<dbReference type="CDD" id="cd05466">
    <property type="entry name" value="PBP2_LTTR_substrate"/>
    <property type="match status" value="1"/>
</dbReference>
<dbReference type="InterPro" id="IPR000847">
    <property type="entry name" value="LysR_HTH_N"/>
</dbReference>
<evidence type="ECO:0000256" key="4">
    <source>
        <dbReference type="ARBA" id="ARBA00023163"/>
    </source>
</evidence>
<evidence type="ECO:0000256" key="3">
    <source>
        <dbReference type="ARBA" id="ARBA00023125"/>
    </source>
</evidence>
<sequence length="335" mass="36379">MELRHLRYFTTVVESGSFTAAAAALHISQPPLSVAIAKLEAQAGVRLLERSHRGVEPTRAGRYLLDAASRVLGEVDEILETLGRFGSGMAGSIRLAAVPVLMWHRLPKLLRSFSTSAPDVEVSIVDPPPWTALEMLERGTVDLAAIMVAEPDRFMRRHENKYDILDWGEIPLVAALPKQLREGAVLPSISGVGESERLALSWFAGQPLLLPQRTAAVPSLPEAVEAALRHHGITPKSLRTAETIQTSLPLIEAGIAAAILPDPDRQSLHKYDVDIYELDPAPSPLQALVLARKDASDNSAVKRLIQEIQETLPTEGEHPTLAPPAAPKATMREAH</sequence>
<evidence type="ECO:0000256" key="2">
    <source>
        <dbReference type="ARBA" id="ARBA00023015"/>
    </source>
</evidence>
<organism evidence="7 8">
    <name type="scientific">Gulosibacter chungangensis</name>
    <dbReference type="NCBI Taxonomy" id="979746"/>
    <lineage>
        <taxon>Bacteria</taxon>
        <taxon>Bacillati</taxon>
        <taxon>Actinomycetota</taxon>
        <taxon>Actinomycetes</taxon>
        <taxon>Micrococcales</taxon>
        <taxon>Microbacteriaceae</taxon>
        <taxon>Gulosibacter</taxon>
    </lineage>
</organism>
<proteinExistence type="inferred from homology"/>
<dbReference type="Gene3D" id="3.40.190.290">
    <property type="match status" value="1"/>
</dbReference>
<evidence type="ECO:0000313" key="8">
    <source>
        <dbReference type="Proteomes" id="UP000433493"/>
    </source>
</evidence>
<dbReference type="GO" id="GO:0003677">
    <property type="term" value="F:DNA binding"/>
    <property type="evidence" value="ECO:0007669"/>
    <property type="project" value="UniProtKB-KW"/>
</dbReference>
<protein>
    <submittedName>
        <fullName evidence="7">LysR family transcriptional regulator</fullName>
    </submittedName>
</protein>
<dbReference type="PROSITE" id="PS50931">
    <property type="entry name" value="HTH_LYSR"/>
    <property type="match status" value="1"/>
</dbReference>
<dbReference type="Pfam" id="PF00126">
    <property type="entry name" value="HTH_1"/>
    <property type="match status" value="1"/>
</dbReference>
<dbReference type="InterPro" id="IPR036388">
    <property type="entry name" value="WH-like_DNA-bd_sf"/>
</dbReference>
<dbReference type="SUPFAM" id="SSF46785">
    <property type="entry name" value="Winged helix' DNA-binding domain"/>
    <property type="match status" value="1"/>
</dbReference>
<comment type="similarity">
    <text evidence="1">Belongs to the LysR transcriptional regulatory family.</text>
</comment>
<accession>A0A7J5BCS6</accession>
<reference evidence="7 8" key="1">
    <citation type="submission" date="2019-09" db="EMBL/GenBank/DDBJ databases">
        <title>Phylogeny of genus Pseudoclavibacter and closely related genus.</title>
        <authorList>
            <person name="Li Y."/>
        </authorList>
    </citation>
    <scope>NUCLEOTIDE SEQUENCE [LARGE SCALE GENOMIC DNA]</scope>
    <source>
        <strain evidence="7 8">KCTC 13959</strain>
    </source>
</reference>
<keyword evidence="8" id="KW-1185">Reference proteome</keyword>
<gene>
    <name evidence="7" type="ORF">F8O05_03875</name>
</gene>
<dbReference type="SUPFAM" id="SSF53850">
    <property type="entry name" value="Periplasmic binding protein-like II"/>
    <property type="match status" value="1"/>
</dbReference>
<evidence type="ECO:0000313" key="7">
    <source>
        <dbReference type="EMBL" id="KAB1643949.1"/>
    </source>
</evidence>